<name>A0A813PIC5_9BILA</name>
<dbReference type="OrthoDB" id="45254at2759"/>
<dbReference type="AlphaFoldDB" id="A0A813PIC5"/>
<dbReference type="GO" id="GO:0035269">
    <property type="term" value="P:protein O-linked glycosylation via mannose"/>
    <property type="evidence" value="ECO:0007669"/>
    <property type="project" value="InterPro"/>
</dbReference>
<reference evidence="3" key="1">
    <citation type="submission" date="2021-02" db="EMBL/GenBank/DDBJ databases">
        <authorList>
            <person name="Nowell W R."/>
        </authorList>
    </citation>
    <scope>NUCLEOTIDE SEQUENCE</scope>
</reference>
<dbReference type="GO" id="GO:0005794">
    <property type="term" value="C:Golgi apparatus"/>
    <property type="evidence" value="ECO:0007669"/>
    <property type="project" value="TreeGrafter"/>
</dbReference>
<proteinExistence type="predicted"/>
<evidence type="ECO:0000313" key="4">
    <source>
        <dbReference type="EMBL" id="CAF0833944.1"/>
    </source>
</evidence>
<dbReference type="EMBL" id="CAJNOI010000001">
    <property type="protein sequence ID" value="CAF0722340.1"/>
    <property type="molecule type" value="Genomic_DNA"/>
</dbReference>
<organism evidence="3 5">
    <name type="scientific">Adineta steineri</name>
    <dbReference type="NCBI Taxonomy" id="433720"/>
    <lineage>
        <taxon>Eukaryota</taxon>
        <taxon>Metazoa</taxon>
        <taxon>Spiralia</taxon>
        <taxon>Gnathifera</taxon>
        <taxon>Rotifera</taxon>
        <taxon>Eurotatoria</taxon>
        <taxon>Bdelloidea</taxon>
        <taxon>Adinetida</taxon>
        <taxon>Adinetidae</taxon>
        <taxon>Adineta</taxon>
    </lineage>
</organism>
<evidence type="ECO:0000313" key="3">
    <source>
        <dbReference type="EMBL" id="CAF0753857.1"/>
    </source>
</evidence>
<protein>
    <recommendedName>
        <fullName evidence="1">RXYLT1 C-terminal domain-containing protein</fullName>
    </recommendedName>
</protein>
<evidence type="ECO:0000313" key="2">
    <source>
        <dbReference type="EMBL" id="CAF0722340.1"/>
    </source>
</evidence>
<dbReference type="PANTHER" id="PTHR15576">
    <property type="entry name" value="RIBITOL-5-PHOSPHATE XYLOSYLTRANSFERASE 1"/>
    <property type="match status" value="1"/>
</dbReference>
<dbReference type="GO" id="GO:0120053">
    <property type="term" value="F:ribitol beta-1,4-xylosyltransferase activity"/>
    <property type="evidence" value="ECO:0007669"/>
    <property type="project" value="InterPro"/>
</dbReference>
<feature type="domain" description="RXYLT1 C-terminal" evidence="1">
    <location>
        <begin position="61"/>
        <end position="158"/>
    </location>
</feature>
<dbReference type="InterPro" id="IPR057538">
    <property type="entry name" value="RXYLT1_C"/>
</dbReference>
<keyword evidence="5" id="KW-1185">Reference proteome</keyword>
<gene>
    <name evidence="2" type="ORF">BJG266_LOCUS419</name>
    <name evidence="3" type="ORF">QVE165_LOCUS1655</name>
    <name evidence="4" type="ORF">QVE165_LOCUS5938</name>
</gene>
<dbReference type="EMBL" id="CAJNOM010000005">
    <property type="protein sequence ID" value="CAF0753857.1"/>
    <property type="molecule type" value="Genomic_DNA"/>
</dbReference>
<dbReference type="Pfam" id="PF24785">
    <property type="entry name" value="RXYLT1_C"/>
    <property type="match status" value="1"/>
</dbReference>
<dbReference type="Proteomes" id="UP000663877">
    <property type="component" value="Unassembled WGS sequence"/>
</dbReference>
<evidence type="ECO:0000313" key="5">
    <source>
        <dbReference type="Proteomes" id="UP000663832"/>
    </source>
</evidence>
<dbReference type="InterPro" id="IPR055286">
    <property type="entry name" value="RXYLT1-like"/>
</dbReference>
<dbReference type="PANTHER" id="PTHR15576:SF1">
    <property type="entry name" value="RIBITOL-5-PHOSPHATE XYLOSYLTRANSFERASE 1"/>
    <property type="match status" value="1"/>
</dbReference>
<sequence>MRFFDMTKLKKKTNLHHIQYKQLFNYTHFRLLDQIFAGKIRILHWFSMNCHLGDKEKWKKSKTFTCIPQGISQWLDQHSIDQWRYYLHIARSKYVLSPPGNGMDCYRTWEALYIGSIPTVMNTSINSIFQQLPVLIINNYEDLTFRLLKDFYNTTIYQKYDHRRLYIRYWQNQINSFRNSSQPIRIHYTSLKD</sequence>
<dbReference type="Proteomes" id="UP000663832">
    <property type="component" value="Unassembled WGS sequence"/>
</dbReference>
<comment type="caution">
    <text evidence="3">The sequence shown here is derived from an EMBL/GenBank/DDBJ whole genome shotgun (WGS) entry which is preliminary data.</text>
</comment>
<evidence type="ECO:0000259" key="1">
    <source>
        <dbReference type="Pfam" id="PF24785"/>
    </source>
</evidence>
<dbReference type="EMBL" id="CAJNOM010000024">
    <property type="protein sequence ID" value="CAF0833944.1"/>
    <property type="molecule type" value="Genomic_DNA"/>
</dbReference>
<accession>A0A813PIC5</accession>